<feature type="transmembrane region" description="Helical" evidence="1">
    <location>
        <begin position="106"/>
        <end position="130"/>
    </location>
</feature>
<keyword evidence="3" id="KW-1185">Reference proteome</keyword>
<proteinExistence type="predicted"/>
<sequence>MLALLATILLIALAFMLPIGLTVFLAVRFVFALTVIKLVTQFITRCPVSAGDAAKAVIYSLFFTALALLALHQSGLDSSFGTLAGFLELAVYFGAQMVAYSMTLNITMVTALTVSILTTLIYTCVTRALVYVG</sequence>
<reference evidence="2 3" key="1">
    <citation type="journal article" date="2018" name="MBio">
        <title>Insights into the evolution of host association through the isolation and characterization of a novel human periodontal pathobiont, Desulfobulbus oralis.</title>
        <authorList>
            <person name="Cross K.L."/>
            <person name="Chirania P."/>
            <person name="Xiong W."/>
            <person name="Beall C.J."/>
            <person name="Elkins J.G."/>
            <person name="Giannone R.J."/>
            <person name="Griffen A.L."/>
            <person name="Guss A.M."/>
            <person name="Hettich R.L."/>
            <person name="Joshi S.S."/>
            <person name="Mokrzan E.M."/>
            <person name="Martin R.K."/>
            <person name="Zhulin I.B."/>
            <person name="Leys E.J."/>
            <person name="Podar M."/>
        </authorList>
    </citation>
    <scope>NUCLEOTIDE SEQUENCE [LARGE SCALE GENOMIC DNA]</scope>
    <source>
        <strain evidence="2 3">ORNL</strain>
    </source>
</reference>
<feature type="transmembrane region" description="Helical" evidence="1">
    <location>
        <begin position="80"/>
        <end position="100"/>
    </location>
</feature>
<keyword evidence="1" id="KW-0472">Membrane</keyword>
<dbReference type="KEGG" id="deo:CAY53_03565"/>
<evidence type="ECO:0000256" key="1">
    <source>
        <dbReference type="SAM" id="Phobius"/>
    </source>
</evidence>
<keyword evidence="1" id="KW-0812">Transmembrane</keyword>
<gene>
    <name evidence="2" type="ORF">CAY53_03565</name>
</gene>
<feature type="transmembrane region" description="Helical" evidence="1">
    <location>
        <begin position="56"/>
        <end position="73"/>
    </location>
</feature>
<dbReference type="AlphaFoldDB" id="A0A2L1GLZ7"/>
<evidence type="ECO:0000313" key="3">
    <source>
        <dbReference type="Proteomes" id="UP000239867"/>
    </source>
</evidence>
<evidence type="ECO:0000313" key="2">
    <source>
        <dbReference type="EMBL" id="AVD70674.1"/>
    </source>
</evidence>
<dbReference type="EMBL" id="CP021255">
    <property type="protein sequence ID" value="AVD70674.1"/>
    <property type="molecule type" value="Genomic_DNA"/>
</dbReference>
<keyword evidence="1" id="KW-1133">Transmembrane helix</keyword>
<accession>A0A2L1GLZ7</accession>
<name>A0A2L1GLZ7_9BACT</name>
<organism evidence="2 3">
    <name type="scientific">Desulfobulbus oralis</name>
    <dbReference type="NCBI Taxonomy" id="1986146"/>
    <lineage>
        <taxon>Bacteria</taxon>
        <taxon>Pseudomonadati</taxon>
        <taxon>Thermodesulfobacteriota</taxon>
        <taxon>Desulfobulbia</taxon>
        <taxon>Desulfobulbales</taxon>
        <taxon>Desulfobulbaceae</taxon>
        <taxon>Desulfobulbus</taxon>
    </lineage>
</organism>
<dbReference type="Proteomes" id="UP000239867">
    <property type="component" value="Chromosome"/>
</dbReference>
<protein>
    <submittedName>
        <fullName evidence="2">Uncharacterized protein</fullName>
    </submittedName>
</protein>
<dbReference type="RefSeq" id="WP_104935969.1">
    <property type="nucleotide sequence ID" value="NZ_CP021255.1"/>
</dbReference>